<evidence type="ECO:0000313" key="3">
    <source>
        <dbReference type="Proteomes" id="UP001341840"/>
    </source>
</evidence>
<sequence length="123" mass="13610">MTMVCYTMKKVSVFITILMLGLHQINALRPLKLIKGDDGNSLFNQKNKLMMLIQALPRAPMTGSQPNPCNTVPGRRRGRCTAELNHGAYAAPPPHFPEDMVVNKFGVAASDDNSQKKRMVQVS</sequence>
<feature type="chain" id="PRO_5045844724" evidence="1">
    <location>
        <begin position="28"/>
        <end position="123"/>
    </location>
</feature>
<dbReference type="Proteomes" id="UP001341840">
    <property type="component" value="Unassembled WGS sequence"/>
</dbReference>
<evidence type="ECO:0000256" key="1">
    <source>
        <dbReference type="SAM" id="SignalP"/>
    </source>
</evidence>
<protein>
    <submittedName>
        <fullName evidence="2">Uncharacterized protein</fullName>
    </submittedName>
</protein>
<comment type="caution">
    <text evidence="2">The sequence shown here is derived from an EMBL/GenBank/DDBJ whole genome shotgun (WGS) entry which is preliminary data.</text>
</comment>
<dbReference type="PANTHER" id="PTHR33592:SF3">
    <property type="entry name" value="TRANSMEMBRANE PROTEIN"/>
    <property type="match status" value="1"/>
</dbReference>
<keyword evidence="1" id="KW-0732">Signal</keyword>
<keyword evidence="3" id="KW-1185">Reference proteome</keyword>
<feature type="signal peptide" evidence="1">
    <location>
        <begin position="1"/>
        <end position="27"/>
    </location>
</feature>
<reference evidence="2 3" key="1">
    <citation type="journal article" date="2023" name="Plants (Basel)">
        <title>Bridging the Gap: Combining Genomics and Transcriptomics Approaches to Understand Stylosanthes scabra, an Orphan Legume from the Brazilian Caatinga.</title>
        <authorList>
            <person name="Ferreira-Neto J.R.C."/>
            <person name="da Silva M.D."/>
            <person name="Binneck E."/>
            <person name="de Melo N.F."/>
            <person name="da Silva R.H."/>
            <person name="de Melo A.L.T.M."/>
            <person name="Pandolfi V."/>
            <person name="Bustamante F.O."/>
            <person name="Brasileiro-Vidal A.C."/>
            <person name="Benko-Iseppon A.M."/>
        </authorList>
    </citation>
    <scope>NUCLEOTIDE SEQUENCE [LARGE SCALE GENOMIC DNA]</scope>
    <source>
        <tissue evidence="2">Leaves</tissue>
    </source>
</reference>
<dbReference type="PANTHER" id="PTHR33592">
    <property type="entry name" value="TRANSMEMBRANE PROTEIN"/>
    <property type="match status" value="1"/>
</dbReference>
<proteinExistence type="predicted"/>
<accession>A0ABU6ZGK8</accession>
<evidence type="ECO:0000313" key="2">
    <source>
        <dbReference type="EMBL" id="MED6221074.1"/>
    </source>
</evidence>
<name>A0ABU6ZGK8_9FABA</name>
<organism evidence="2 3">
    <name type="scientific">Stylosanthes scabra</name>
    <dbReference type="NCBI Taxonomy" id="79078"/>
    <lineage>
        <taxon>Eukaryota</taxon>
        <taxon>Viridiplantae</taxon>
        <taxon>Streptophyta</taxon>
        <taxon>Embryophyta</taxon>
        <taxon>Tracheophyta</taxon>
        <taxon>Spermatophyta</taxon>
        <taxon>Magnoliopsida</taxon>
        <taxon>eudicotyledons</taxon>
        <taxon>Gunneridae</taxon>
        <taxon>Pentapetalae</taxon>
        <taxon>rosids</taxon>
        <taxon>fabids</taxon>
        <taxon>Fabales</taxon>
        <taxon>Fabaceae</taxon>
        <taxon>Papilionoideae</taxon>
        <taxon>50 kb inversion clade</taxon>
        <taxon>dalbergioids sensu lato</taxon>
        <taxon>Dalbergieae</taxon>
        <taxon>Pterocarpus clade</taxon>
        <taxon>Stylosanthes</taxon>
    </lineage>
</organism>
<gene>
    <name evidence="2" type="ORF">PIB30_050968</name>
</gene>
<dbReference type="EMBL" id="JASCZI010272216">
    <property type="protein sequence ID" value="MED6221074.1"/>
    <property type="molecule type" value="Genomic_DNA"/>
</dbReference>